<comment type="similarity">
    <text evidence="8">Belongs to the TDD superfamily. DTWD1 family.</text>
</comment>
<dbReference type="RefSeq" id="XP_011129478.1">
    <property type="nucleotide sequence ID" value="XM_011131176.1"/>
</dbReference>
<reference evidence="14" key="1">
    <citation type="submission" date="2013-12" db="EMBL/GenBank/DDBJ databases">
        <authorList>
            <person name="Omoto C.K."/>
            <person name="Sibley D."/>
            <person name="Venepally P."/>
            <person name="Hadjithomas M."/>
            <person name="Karamycheva S."/>
            <person name="Brunk B."/>
            <person name="Roos D."/>
            <person name="Caler E."/>
            <person name="Lorenzi H."/>
        </authorList>
    </citation>
    <scope>NUCLEOTIDE SEQUENCE</scope>
</reference>
<dbReference type="GO" id="GO:0008033">
    <property type="term" value="P:tRNA processing"/>
    <property type="evidence" value="ECO:0007669"/>
    <property type="project" value="UniProtKB-KW"/>
</dbReference>
<dbReference type="GO" id="GO:0005634">
    <property type="term" value="C:nucleus"/>
    <property type="evidence" value="ECO:0007669"/>
    <property type="project" value="UniProtKB-SubCell"/>
</dbReference>
<dbReference type="EMBL" id="AFNH02000316">
    <property type="protein sequence ID" value="EZG77878.1"/>
    <property type="molecule type" value="Genomic_DNA"/>
</dbReference>
<name>A0A023BA74_GRENI</name>
<evidence type="ECO:0000256" key="5">
    <source>
        <dbReference type="ARBA" id="ARBA00022694"/>
    </source>
</evidence>
<evidence type="ECO:0000256" key="7">
    <source>
        <dbReference type="ARBA" id="ARBA00037050"/>
    </source>
</evidence>
<dbReference type="GO" id="GO:0016432">
    <property type="term" value="F:tRNA-uridine aminocarboxypropyltransferase activity"/>
    <property type="evidence" value="ECO:0007669"/>
    <property type="project" value="UniProtKB-EC"/>
</dbReference>
<dbReference type="Proteomes" id="UP000019763">
    <property type="component" value="Unassembled WGS sequence"/>
</dbReference>
<evidence type="ECO:0000256" key="11">
    <source>
        <dbReference type="ARBA" id="ARBA00048718"/>
    </source>
</evidence>
<feature type="compositionally biased region" description="Basic and acidic residues" evidence="12">
    <location>
        <begin position="235"/>
        <end position="246"/>
    </location>
</feature>
<dbReference type="PANTHER" id="PTHR15627">
    <property type="entry name" value="NATURAL KILLER CELL-SPECIFIC ANTIGEN KLIP1"/>
    <property type="match status" value="1"/>
</dbReference>
<evidence type="ECO:0000259" key="13">
    <source>
        <dbReference type="SMART" id="SM01144"/>
    </source>
</evidence>
<dbReference type="InterPro" id="IPR005636">
    <property type="entry name" value="DTW"/>
</dbReference>
<feature type="domain" description="DTW" evidence="13">
    <location>
        <begin position="1"/>
        <end position="202"/>
    </location>
</feature>
<dbReference type="InterPro" id="IPR051521">
    <property type="entry name" value="tRNA_Mod/Golgi_Maint"/>
</dbReference>
<sequence>MVLADNVDESTVPSVKLPISLTVVRHQAENIKKSSVLPLKALCRSSDANLEIFTASEHTCATLSELNGNPNSILLFPCEDAVDVAEIEDWTGIENIIAIDSTWSQAKQIIGRYLPNVKTVKINKYKTTFWRYNDKEEQYGDSCLATIEAIYYFIKEIMAAMDSQGGARSGEGGQDERGGETNLDDILYFYEAQWHQIRSCKRSNPLEVGRATRDRRKDLKERNFRKSAGPFAKPSVDRADLEKCSE</sequence>
<evidence type="ECO:0000256" key="9">
    <source>
        <dbReference type="ARBA" id="ARBA00039242"/>
    </source>
</evidence>
<keyword evidence="15" id="KW-1185">Reference proteome</keyword>
<feature type="compositionally biased region" description="Basic and acidic residues" evidence="12">
    <location>
        <begin position="210"/>
        <end position="224"/>
    </location>
</feature>
<accession>A0A023BA74</accession>
<keyword evidence="4" id="KW-0949">S-adenosyl-L-methionine</keyword>
<feature type="region of interest" description="Disordered" evidence="12">
    <location>
        <begin position="207"/>
        <end position="246"/>
    </location>
</feature>
<evidence type="ECO:0000256" key="10">
    <source>
        <dbReference type="ARBA" id="ARBA00042508"/>
    </source>
</evidence>
<dbReference type="VEuPathDB" id="CryptoDB:GNI_041480"/>
<evidence type="ECO:0000256" key="1">
    <source>
        <dbReference type="ARBA" id="ARBA00004123"/>
    </source>
</evidence>
<evidence type="ECO:0000313" key="15">
    <source>
        <dbReference type="Proteomes" id="UP000019763"/>
    </source>
</evidence>
<evidence type="ECO:0000256" key="12">
    <source>
        <dbReference type="SAM" id="MobiDB-lite"/>
    </source>
</evidence>
<dbReference type="SMART" id="SM01144">
    <property type="entry name" value="DTW"/>
    <property type="match status" value="1"/>
</dbReference>
<comment type="caution">
    <text evidence="14">The sequence shown here is derived from an EMBL/GenBank/DDBJ whole genome shotgun (WGS) entry which is preliminary data.</text>
</comment>
<organism evidence="14 15">
    <name type="scientific">Gregarina niphandrodes</name>
    <name type="common">Septate eugregarine</name>
    <dbReference type="NCBI Taxonomy" id="110365"/>
    <lineage>
        <taxon>Eukaryota</taxon>
        <taxon>Sar</taxon>
        <taxon>Alveolata</taxon>
        <taxon>Apicomplexa</taxon>
        <taxon>Conoidasida</taxon>
        <taxon>Gregarinasina</taxon>
        <taxon>Eugregarinorida</taxon>
        <taxon>Gregarinidae</taxon>
        <taxon>Gregarina</taxon>
    </lineage>
</organism>
<protein>
    <recommendedName>
        <fullName evidence="9">tRNA-uridine aminocarboxypropyltransferase 1</fullName>
        <ecNumber evidence="2">2.5.1.25</ecNumber>
    </recommendedName>
    <alternativeName>
        <fullName evidence="10">DTW domain-containing protein 1</fullName>
    </alternativeName>
</protein>
<evidence type="ECO:0000256" key="4">
    <source>
        <dbReference type="ARBA" id="ARBA00022691"/>
    </source>
</evidence>
<keyword evidence="3" id="KW-0808">Transferase</keyword>
<dbReference type="PANTHER" id="PTHR15627:SF8">
    <property type="entry name" value="TRNA-URIDINE AMINOCARBOXYPROPYLTRANSFERASE 1"/>
    <property type="match status" value="1"/>
</dbReference>
<comment type="function">
    <text evidence="7">Catalyzes the formation of 3-(3-amino-3-carboxypropyl)uridine (acp3U) at position 20 in the D-loop of several cytoplasmic tRNAs (acp3U(20)).</text>
</comment>
<evidence type="ECO:0000256" key="6">
    <source>
        <dbReference type="ARBA" id="ARBA00023242"/>
    </source>
</evidence>
<evidence type="ECO:0000313" key="14">
    <source>
        <dbReference type="EMBL" id="EZG77878.1"/>
    </source>
</evidence>
<comment type="subcellular location">
    <subcellularLocation>
        <location evidence="1">Nucleus</location>
    </subcellularLocation>
</comment>
<dbReference type="Pfam" id="PF03942">
    <property type="entry name" value="DTW"/>
    <property type="match status" value="1"/>
</dbReference>
<keyword evidence="6" id="KW-0539">Nucleus</keyword>
<proteinExistence type="inferred from homology"/>
<comment type="catalytic activity">
    <reaction evidence="11">
        <text>a uridine in tRNA + S-adenosyl-L-methionine = a 3-[(3S)-3-amino-3-carboxypropyl]uridine in tRNA + S-methyl-5'-thioadenosine + H(+)</text>
        <dbReference type="Rhea" id="RHEA:62432"/>
        <dbReference type="Rhea" id="RHEA-COMP:13339"/>
        <dbReference type="Rhea" id="RHEA-COMP:16092"/>
        <dbReference type="ChEBI" id="CHEBI:15378"/>
        <dbReference type="ChEBI" id="CHEBI:17509"/>
        <dbReference type="ChEBI" id="CHEBI:59789"/>
        <dbReference type="ChEBI" id="CHEBI:65315"/>
        <dbReference type="ChEBI" id="CHEBI:82930"/>
        <dbReference type="EC" id="2.5.1.25"/>
    </reaction>
</comment>
<evidence type="ECO:0000256" key="8">
    <source>
        <dbReference type="ARBA" id="ARBA00038290"/>
    </source>
</evidence>
<dbReference type="eggNOG" id="KOG3795">
    <property type="taxonomic scope" value="Eukaryota"/>
</dbReference>
<dbReference type="OrthoDB" id="660555at2759"/>
<dbReference type="GeneID" id="22911600"/>
<dbReference type="EC" id="2.5.1.25" evidence="2"/>
<dbReference type="AlphaFoldDB" id="A0A023BA74"/>
<evidence type="ECO:0000256" key="3">
    <source>
        <dbReference type="ARBA" id="ARBA00022679"/>
    </source>
</evidence>
<keyword evidence="5" id="KW-0819">tRNA processing</keyword>
<evidence type="ECO:0000256" key="2">
    <source>
        <dbReference type="ARBA" id="ARBA00012386"/>
    </source>
</evidence>
<gene>
    <name evidence="14" type="ORF">GNI_041480</name>
</gene>